<dbReference type="SUPFAM" id="SSF53335">
    <property type="entry name" value="S-adenosyl-L-methionine-dependent methyltransferases"/>
    <property type="match status" value="1"/>
</dbReference>
<proteinExistence type="inferred from homology"/>
<evidence type="ECO:0000256" key="4">
    <source>
        <dbReference type="ARBA" id="ARBA00022603"/>
    </source>
</evidence>
<comment type="catalytic activity">
    <reaction evidence="13">
        <text>small RNA 3'-end nucleotide + S-adenosyl-L-methionine = small RNA 3'-end 2'-O-methylnucleotide + S-adenosyl-L-homocysteine + H(+)</text>
        <dbReference type="Rhea" id="RHEA:37887"/>
        <dbReference type="Rhea" id="RHEA-COMP:10415"/>
        <dbReference type="Rhea" id="RHEA-COMP:10416"/>
        <dbReference type="ChEBI" id="CHEBI:15378"/>
        <dbReference type="ChEBI" id="CHEBI:57856"/>
        <dbReference type="ChEBI" id="CHEBI:59789"/>
        <dbReference type="ChEBI" id="CHEBI:74896"/>
        <dbReference type="ChEBI" id="CHEBI:74898"/>
        <dbReference type="EC" id="2.1.1.386"/>
    </reaction>
</comment>
<dbReference type="PANTHER" id="PTHR21404">
    <property type="entry name" value="HEN1"/>
    <property type="match status" value="1"/>
</dbReference>
<keyword evidence="8" id="KW-0460">Magnesium</keyword>
<keyword evidence="15" id="KW-1185">Reference proteome</keyword>
<organism evidence="14 15">
    <name type="scientific">Clavelina lepadiformis</name>
    <name type="common">Light-bulb sea squirt</name>
    <name type="synonym">Ascidia lepadiformis</name>
    <dbReference type="NCBI Taxonomy" id="159417"/>
    <lineage>
        <taxon>Eukaryota</taxon>
        <taxon>Metazoa</taxon>
        <taxon>Chordata</taxon>
        <taxon>Tunicata</taxon>
        <taxon>Ascidiacea</taxon>
        <taxon>Aplousobranchia</taxon>
        <taxon>Clavelinidae</taxon>
        <taxon>Clavelina</taxon>
    </lineage>
</organism>
<dbReference type="Pfam" id="PF13489">
    <property type="entry name" value="Methyltransf_23"/>
    <property type="match status" value="1"/>
</dbReference>
<evidence type="ECO:0000256" key="8">
    <source>
        <dbReference type="ARBA" id="ARBA00022842"/>
    </source>
</evidence>
<evidence type="ECO:0000256" key="13">
    <source>
        <dbReference type="ARBA" id="ARBA00048418"/>
    </source>
</evidence>
<keyword evidence="10" id="KW-0943">RNA-mediated gene silencing</keyword>
<evidence type="ECO:0000256" key="10">
    <source>
        <dbReference type="ARBA" id="ARBA00023158"/>
    </source>
</evidence>
<comment type="cofactor">
    <cofactor evidence="1">
        <name>Mg(2+)</name>
        <dbReference type="ChEBI" id="CHEBI:18420"/>
    </cofactor>
</comment>
<evidence type="ECO:0000256" key="3">
    <source>
        <dbReference type="ARBA" id="ARBA00021330"/>
    </source>
</evidence>
<name>A0ABP0H0G1_CLALP</name>
<dbReference type="EC" id="2.1.1.386" evidence="12"/>
<comment type="similarity">
    <text evidence="2">Belongs to the methyltransferase superfamily. HEN1 family.</text>
</comment>
<evidence type="ECO:0000256" key="7">
    <source>
        <dbReference type="ARBA" id="ARBA00022723"/>
    </source>
</evidence>
<evidence type="ECO:0000256" key="2">
    <source>
        <dbReference type="ARBA" id="ARBA00009026"/>
    </source>
</evidence>
<gene>
    <name evidence="14" type="ORF">CVLEPA_LOCUS30197</name>
</gene>
<dbReference type="Proteomes" id="UP001642483">
    <property type="component" value="Unassembled WGS sequence"/>
</dbReference>
<keyword evidence="7" id="KW-0479">Metal-binding</keyword>
<evidence type="ECO:0000256" key="5">
    <source>
        <dbReference type="ARBA" id="ARBA00022679"/>
    </source>
</evidence>
<dbReference type="InterPro" id="IPR026610">
    <property type="entry name" value="Hen1"/>
</dbReference>
<keyword evidence="5" id="KW-0808">Transferase</keyword>
<accession>A0ABP0H0G1</accession>
<evidence type="ECO:0000256" key="9">
    <source>
        <dbReference type="ARBA" id="ARBA00022884"/>
    </source>
</evidence>
<keyword evidence="9" id="KW-0694">RNA-binding</keyword>
<comment type="caution">
    <text evidence="14">The sequence shown here is derived from an EMBL/GenBank/DDBJ whole genome shotgun (WGS) entry which is preliminary data.</text>
</comment>
<reference evidence="14 15" key="1">
    <citation type="submission" date="2024-02" db="EMBL/GenBank/DDBJ databases">
        <authorList>
            <person name="Daric V."/>
            <person name="Darras S."/>
        </authorList>
    </citation>
    <scope>NUCLEOTIDE SEQUENCE [LARGE SCALE GENOMIC DNA]</scope>
</reference>
<keyword evidence="6" id="KW-0949">S-adenosyl-L-methionine</keyword>
<evidence type="ECO:0000256" key="11">
    <source>
        <dbReference type="ARBA" id="ARBA00029981"/>
    </source>
</evidence>
<dbReference type="InterPro" id="IPR029063">
    <property type="entry name" value="SAM-dependent_MTases_sf"/>
</dbReference>
<evidence type="ECO:0000313" key="14">
    <source>
        <dbReference type="EMBL" id="CAK8696888.1"/>
    </source>
</evidence>
<dbReference type="EMBL" id="CAWYQH010000163">
    <property type="protein sequence ID" value="CAK8696888.1"/>
    <property type="molecule type" value="Genomic_DNA"/>
</dbReference>
<keyword evidence="4" id="KW-0489">Methyltransferase</keyword>
<protein>
    <recommendedName>
        <fullName evidence="3">Small RNA 2'-O-methyltransferase</fullName>
        <ecNumber evidence="12">2.1.1.386</ecNumber>
    </recommendedName>
    <alternativeName>
        <fullName evidence="11">HEN1 methyltransferase homolog 1</fullName>
    </alternativeName>
</protein>
<dbReference type="Gene3D" id="3.40.50.150">
    <property type="entry name" value="Vaccinia Virus protein VP39"/>
    <property type="match status" value="1"/>
</dbReference>
<evidence type="ECO:0000256" key="6">
    <source>
        <dbReference type="ARBA" id="ARBA00022691"/>
    </source>
</evidence>
<dbReference type="PANTHER" id="PTHR21404:SF3">
    <property type="entry name" value="SMALL RNA 2'-O-METHYLTRANSFERASE"/>
    <property type="match status" value="1"/>
</dbReference>
<sequence>MEHQSNANDFQSSNITFSPPVYIQRYSKVLEMLGKETPRKVVDFGCAECKLLQLIAREEYVEELCGVDINSTLLEMSTRKIEPLIASYLNPRPQPLTISLFQGSVLQSDKRFENFDAVTCVELVEHLLPNDLNAFIVNIFNFIQPKLVIISTPNADFNVLFNESKAFRHPDHKFEWSQLQFQKWCLEICDMYNYSVRFDGVGTAPNGSKNLGFCSQFGIFSKNADNNSRKTLSGSTNSTVYNLIAKSVHPFKTKDQHRSEMMFKLTTYLKQINFACFIALQRIVDHFSEEKVTHTPLPTFEDNYKFMFRKKIFSCEEGQFLNDDDKTELACQDYNTYNQSKYPVKVVPLHLTKAILYKLHEKFSSPSHHVQGGQFDNADEPNHTNIRYWISMWQTTVDGEATVDLSVHNSGLPFCVCFTLQDVTDDEFICNPTFVHTNDTFLRIPIECLRKLHGLVNITSCDLKEIVSQNSEYMIHDVKVKSIMMKFNSDCTNSDCSATSSEDSCSDNSSDTENLLFDVGTFNEKNWDSD</sequence>
<evidence type="ECO:0000313" key="15">
    <source>
        <dbReference type="Proteomes" id="UP001642483"/>
    </source>
</evidence>
<evidence type="ECO:0000256" key="1">
    <source>
        <dbReference type="ARBA" id="ARBA00001946"/>
    </source>
</evidence>
<evidence type="ECO:0000256" key="12">
    <source>
        <dbReference type="ARBA" id="ARBA00035025"/>
    </source>
</evidence>